<name>A0AAV7MM45_PLEWA</name>
<evidence type="ECO:0000256" key="13">
    <source>
        <dbReference type="RuleBase" id="RU368025"/>
    </source>
</evidence>
<feature type="binding site" evidence="10">
    <location>
        <position position="63"/>
    </location>
    <ligand>
        <name>Ca(2+)</name>
        <dbReference type="ChEBI" id="CHEBI:29108"/>
        <label>1</label>
        <note>catalytic</note>
    </ligand>
</feature>
<evidence type="ECO:0000256" key="10">
    <source>
        <dbReference type="PIRSR" id="PIRSR602640-2"/>
    </source>
</evidence>
<dbReference type="EC" id="3.1.1.2" evidence="13"/>
<dbReference type="FunFam" id="2.120.10.30:FF:000023">
    <property type="entry name" value="Serum paraoxonase/arylesterase 2"/>
    <property type="match status" value="1"/>
</dbReference>
<dbReference type="InterPro" id="IPR011042">
    <property type="entry name" value="6-blade_b-propeller_TolB-like"/>
</dbReference>
<evidence type="ECO:0000256" key="2">
    <source>
        <dbReference type="ARBA" id="ARBA00008595"/>
    </source>
</evidence>
<keyword evidence="6 10" id="KW-0106">Calcium</keyword>
<protein>
    <recommendedName>
        <fullName evidence="13">Paraoxonase</fullName>
        <ecNumber evidence="13">3.1.1.2</ecNumber>
    </recommendedName>
</protein>
<keyword evidence="7 11" id="KW-1015">Disulfide bond</keyword>
<keyword evidence="4" id="KW-0732">Signal</keyword>
<keyword evidence="3 10" id="KW-0479">Metal-binding</keyword>
<sequence length="366" mass="41205">MRSHTSLALGNCQPKQSLPLVYRFHFMAFFSSFNRQTFNISREYEQLEPPNCRFIEGIETGAEDIDILPNGLAFMSSGLKYPGAPYFAPDEHGKMLLLDVNEEEPKPVVLGISSGFDIDSFNPHGISVYIDDKDDSVYVFVVNHPKVSTTVELFKFQEEEKSLLHLKTIEHELLQSVNDIAAVGPESFYATNDHYFLNSLGRVAELYLNLPLENVVYYSPTEVKEVATGFNFANGIIMSHDKKYVYVASLFDNSISVFEKHANWSLSQVKDLQIDKLVDNLCIDPTTGDVWMACHIDGWQLFNYNPKNPPGSEVLRLQNILSENPVLTQVYVNNGSKLQASSVACVHDGRLVVGSVFHKAIYCDLE</sequence>
<feature type="active site" description="Proton acceptor" evidence="9">
    <location>
        <position position="124"/>
    </location>
</feature>
<dbReference type="GO" id="GO:0046872">
    <property type="term" value="F:metal ion binding"/>
    <property type="evidence" value="ECO:0007669"/>
    <property type="project" value="UniProtKB-KW"/>
</dbReference>
<comment type="PTM">
    <text evidence="12">Glycosylated.</text>
</comment>
<comment type="similarity">
    <text evidence="2 13">Belongs to the paraoxonase family.</text>
</comment>
<dbReference type="Gene3D" id="2.120.10.30">
    <property type="entry name" value="TolB, C-terminal domain"/>
    <property type="match status" value="1"/>
</dbReference>
<evidence type="ECO:0000313" key="15">
    <source>
        <dbReference type="Proteomes" id="UP001066276"/>
    </source>
</evidence>
<feature type="binding site" evidence="10">
    <location>
        <position position="64"/>
    </location>
    <ligand>
        <name>Ca(2+)</name>
        <dbReference type="ChEBI" id="CHEBI:29108"/>
        <label>1</label>
        <note>catalytic</note>
    </ligand>
</feature>
<gene>
    <name evidence="14" type="ORF">NDU88_006371</name>
</gene>
<evidence type="ECO:0000313" key="14">
    <source>
        <dbReference type="EMBL" id="KAJ1101300.1"/>
    </source>
</evidence>
<evidence type="ECO:0000256" key="4">
    <source>
        <dbReference type="ARBA" id="ARBA00022729"/>
    </source>
</evidence>
<dbReference type="GO" id="GO:0004064">
    <property type="term" value="F:arylesterase activity"/>
    <property type="evidence" value="ECO:0007669"/>
    <property type="project" value="UniProtKB-UniRule"/>
</dbReference>
<feature type="disulfide bond" description="In form B" evidence="11">
    <location>
        <begin position="52"/>
        <end position="363"/>
    </location>
</feature>
<feature type="binding site" evidence="10">
    <location>
        <position position="179"/>
    </location>
    <ligand>
        <name>Ca(2+)</name>
        <dbReference type="ChEBI" id="CHEBI:29108"/>
        <label>1</label>
        <note>catalytic</note>
    </ligand>
</feature>
<feature type="binding site" evidence="10">
    <location>
        <position position="234"/>
    </location>
    <ligand>
        <name>Ca(2+)</name>
        <dbReference type="ChEBI" id="CHEBI:29108"/>
        <label>1</label>
        <note>catalytic</note>
    </ligand>
</feature>
<evidence type="ECO:0000256" key="3">
    <source>
        <dbReference type="ARBA" id="ARBA00022723"/>
    </source>
</evidence>
<keyword evidence="5 13" id="KW-0378">Hydrolase</keyword>
<keyword evidence="15" id="KW-1185">Reference proteome</keyword>
<dbReference type="SUPFAM" id="SSF63829">
    <property type="entry name" value="Calcium-dependent phosphotriesterase"/>
    <property type="match status" value="1"/>
</dbReference>
<dbReference type="InterPro" id="IPR051288">
    <property type="entry name" value="Serum_paraoxonase/arylesterase"/>
</dbReference>
<dbReference type="PANTHER" id="PTHR11799:SF12">
    <property type="entry name" value="PARAOXONASE-RELATED"/>
    <property type="match status" value="1"/>
</dbReference>
<dbReference type="EMBL" id="JANPWB010000014">
    <property type="protein sequence ID" value="KAJ1101300.1"/>
    <property type="molecule type" value="Genomic_DNA"/>
</dbReference>
<dbReference type="InterPro" id="IPR002640">
    <property type="entry name" value="Arylesterase"/>
</dbReference>
<comment type="caution">
    <text evidence="14">The sequence shown here is derived from an EMBL/GenBank/DDBJ whole genome shotgun (WGS) entry which is preliminary data.</text>
</comment>
<comment type="catalytic activity">
    <reaction evidence="1 13">
        <text>a phenyl acetate + H2O = a phenol + acetate + H(+)</text>
        <dbReference type="Rhea" id="RHEA:17309"/>
        <dbReference type="ChEBI" id="CHEBI:15377"/>
        <dbReference type="ChEBI" id="CHEBI:15378"/>
        <dbReference type="ChEBI" id="CHEBI:30089"/>
        <dbReference type="ChEBI" id="CHEBI:33853"/>
        <dbReference type="ChEBI" id="CHEBI:140310"/>
        <dbReference type="EC" id="3.1.1.2"/>
    </reaction>
</comment>
<reference evidence="14" key="1">
    <citation type="journal article" date="2022" name="bioRxiv">
        <title>Sequencing and chromosome-scale assembly of the giantPleurodeles waltlgenome.</title>
        <authorList>
            <person name="Brown T."/>
            <person name="Elewa A."/>
            <person name="Iarovenko S."/>
            <person name="Subramanian E."/>
            <person name="Araus A.J."/>
            <person name="Petzold A."/>
            <person name="Susuki M."/>
            <person name="Suzuki K.-i.T."/>
            <person name="Hayashi T."/>
            <person name="Toyoda A."/>
            <person name="Oliveira C."/>
            <person name="Osipova E."/>
            <person name="Leigh N.D."/>
            <person name="Simon A."/>
            <person name="Yun M.H."/>
        </authorList>
    </citation>
    <scope>NUCLEOTIDE SEQUENCE</scope>
    <source>
        <strain evidence="14">20211129_DDA</strain>
        <tissue evidence="14">Liver</tissue>
    </source>
</reference>
<accession>A0AAV7MM45</accession>
<organism evidence="14 15">
    <name type="scientific">Pleurodeles waltl</name>
    <name type="common">Iberian ribbed newt</name>
    <dbReference type="NCBI Taxonomy" id="8319"/>
    <lineage>
        <taxon>Eukaryota</taxon>
        <taxon>Metazoa</taxon>
        <taxon>Chordata</taxon>
        <taxon>Craniata</taxon>
        <taxon>Vertebrata</taxon>
        <taxon>Euteleostomi</taxon>
        <taxon>Amphibia</taxon>
        <taxon>Batrachia</taxon>
        <taxon>Caudata</taxon>
        <taxon>Salamandroidea</taxon>
        <taxon>Salamandridae</taxon>
        <taxon>Pleurodelinae</taxon>
        <taxon>Pleurodeles</taxon>
    </lineage>
</organism>
<evidence type="ECO:0000256" key="5">
    <source>
        <dbReference type="ARBA" id="ARBA00022801"/>
    </source>
</evidence>
<dbReference type="GO" id="GO:0009636">
    <property type="term" value="P:response to toxic substance"/>
    <property type="evidence" value="ECO:0007669"/>
    <property type="project" value="TreeGrafter"/>
</dbReference>
<evidence type="ECO:0000256" key="6">
    <source>
        <dbReference type="ARBA" id="ARBA00022837"/>
    </source>
</evidence>
<keyword evidence="8 12" id="KW-0325">Glycoprotein</keyword>
<feature type="binding site" evidence="10">
    <location>
        <position position="178"/>
    </location>
    <ligand>
        <name>Ca(2+)</name>
        <dbReference type="ChEBI" id="CHEBI:29108"/>
        <label>1</label>
        <note>catalytic</note>
    </ligand>
</feature>
<feature type="binding site" evidence="10">
    <location>
        <position position="280"/>
    </location>
    <ligand>
        <name>Ca(2+)</name>
        <dbReference type="ChEBI" id="CHEBI:29108"/>
        <label>1</label>
        <note>catalytic</note>
    </ligand>
</feature>
<dbReference type="Pfam" id="PF01731">
    <property type="entry name" value="Arylesterase"/>
    <property type="match status" value="1"/>
</dbReference>
<evidence type="ECO:0000256" key="12">
    <source>
        <dbReference type="PIRSR" id="PIRSR602640-4"/>
    </source>
</evidence>
<dbReference type="AlphaFoldDB" id="A0AAV7MM45"/>
<dbReference type="PRINTS" id="PR01785">
    <property type="entry name" value="PARAOXONASE"/>
</dbReference>
<dbReference type="Proteomes" id="UP001066276">
    <property type="component" value="Chromosome 10"/>
</dbReference>
<proteinExistence type="inferred from homology"/>
<feature type="binding site" evidence="10">
    <location>
        <position position="279"/>
    </location>
    <ligand>
        <name>Ca(2+)</name>
        <dbReference type="ChEBI" id="CHEBI:29108"/>
        <label>1</label>
        <note>catalytic</note>
    </ligand>
</feature>
<comment type="cofactor">
    <cofactor evidence="10 13">
        <name>Ca(2+)</name>
        <dbReference type="ChEBI" id="CHEBI:29108"/>
    </cofactor>
    <text evidence="10 13">Binds 2 calcium ions per subunit.</text>
</comment>
<dbReference type="PANTHER" id="PTHR11799">
    <property type="entry name" value="PARAOXONASE"/>
    <property type="match status" value="1"/>
</dbReference>
<feature type="binding site" evidence="10">
    <location>
        <position position="126"/>
    </location>
    <ligand>
        <name>Ca(2+)</name>
        <dbReference type="ChEBI" id="CHEBI:29108"/>
        <label>1</label>
        <note>catalytic</note>
    </ligand>
</feature>
<evidence type="ECO:0000256" key="8">
    <source>
        <dbReference type="ARBA" id="ARBA00023180"/>
    </source>
</evidence>
<evidence type="ECO:0000256" key="9">
    <source>
        <dbReference type="PIRSR" id="PIRSR602640-1"/>
    </source>
</evidence>
<evidence type="ECO:0000256" key="7">
    <source>
        <dbReference type="ARBA" id="ARBA00023157"/>
    </source>
</evidence>
<feature type="glycosylation site" description="N-linked (GlcNAc...) asparagine" evidence="12">
    <location>
        <position position="334"/>
    </location>
</feature>
<evidence type="ECO:0000256" key="1">
    <source>
        <dbReference type="ARBA" id="ARBA00000368"/>
    </source>
</evidence>
<evidence type="ECO:0000256" key="11">
    <source>
        <dbReference type="PIRSR" id="PIRSR602640-3"/>
    </source>
</evidence>